<dbReference type="PANTHER" id="PTHR34218:SF4">
    <property type="entry name" value="ACYL-HOMOSERINE LACTONE ACYLASE QUIP"/>
    <property type="match status" value="1"/>
</dbReference>
<dbReference type="GO" id="GO:0046872">
    <property type="term" value="F:metal ion binding"/>
    <property type="evidence" value="ECO:0007669"/>
    <property type="project" value="UniProtKB-KW"/>
</dbReference>
<dbReference type="InterPro" id="IPR043147">
    <property type="entry name" value="Penicillin_amidase_A-knob"/>
</dbReference>
<proteinExistence type="inferred from homology"/>
<dbReference type="PANTHER" id="PTHR34218">
    <property type="entry name" value="PEPTIDASE S45 PENICILLIN AMIDASE"/>
    <property type="match status" value="1"/>
</dbReference>
<feature type="active site" description="Nucleophile" evidence="4">
    <location>
        <position position="262"/>
    </location>
</feature>
<evidence type="ECO:0000256" key="4">
    <source>
        <dbReference type="PIRSR" id="PIRSR001227-1"/>
    </source>
</evidence>
<dbReference type="Proteomes" id="UP000244932">
    <property type="component" value="Unassembled WGS sequence"/>
</dbReference>
<evidence type="ECO:0000256" key="3">
    <source>
        <dbReference type="ARBA" id="ARBA00023145"/>
    </source>
</evidence>
<keyword evidence="5" id="KW-0479">Metal-binding</keyword>
<feature type="binding site" evidence="5">
    <location>
        <position position="334"/>
    </location>
    <ligand>
        <name>Ca(2+)</name>
        <dbReference type="ChEBI" id="CHEBI:29108"/>
    </ligand>
</feature>
<feature type="binding site" evidence="5">
    <location>
        <position position="195"/>
    </location>
    <ligand>
        <name>Ca(2+)</name>
        <dbReference type="ChEBI" id="CHEBI:29108"/>
    </ligand>
</feature>
<dbReference type="AlphaFoldDB" id="A0A2R8AAV9"/>
<dbReference type="InterPro" id="IPR029055">
    <property type="entry name" value="Ntn_hydrolases_N"/>
</dbReference>
<dbReference type="PIRSF" id="PIRSF001227">
    <property type="entry name" value="Pen_acylase"/>
    <property type="match status" value="1"/>
</dbReference>
<dbReference type="Gene3D" id="3.60.20.10">
    <property type="entry name" value="Glutamine Phosphoribosylpyrophosphate, subunit 1, domain 1"/>
    <property type="match status" value="1"/>
</dbReference>
<keyword evidence="3" id="KW-0865">Zymogen</keyword>
<dbReference type="InterPro" id="IPR002692">
    <property type="entry name" value="S45"/>
</dbReference>
<evidence type="ECO:0000313" key="7">
    <source>
        <dbReference type="Proteomes" id="UP000244932"/>
    </source>
</evidence>
<evidence type="ECO:0000313" key="6">
    <source>
        <dbReference type="EMBL" id="SPF29349.1"/>
    </source>
</evidence>
<gene>
    <name evidence="6" type="primary">quiP</name>
    <name evidence="6" type="ORF">POI8812_01657</name>
</gene>
<keyword evidence="2 6" id="KW-0378">Hydrolase</keyword>
<evidence type="ECO:0000256" key="2">
    <source>
        <dbReference type="ARBA" id="ARBA00022801"/>
    </source>
</evidence>
<evidence type="ECO:0000256" key="1">
    <source>
        <dbReference type="ARBA" id="ARBA00006586"/>
    </source>
</evidence>
<dbReference type="Gene3D" id="2.30.120.10">
    <property type="match status" value="1"/>
</dbReference>
<keyword evidence="7" id="KW-1185">Reference proteome</keyword>
<dbReference type="CDD" id="cd03747">
    <property type="entry name" value="Ntn_PGA_like"/>
    <property type="match status" value="1"/>
</dbReference>
<name>A0A2R8AAV9_9RHOB</name>
<reference evidence="6 7" key="1">
    <citation type="submission" date="2018-03" db="EMBL/GenBank/DDBJ databases">
        <authorList>
            <person name="Keele B.F."/>
        </authorList>
    </citation>
    <scope>NUCLEOTIDE SEQUENCE [LARGE SCALE GENOMIC DNA]</scope>
    <source>
        <strain evidence="6 7">CeCT 8812</strain>
    </source>
</reference>
<dbReference type="OrthoDB" id="9760084at2"/>
<dbReference type="EMBL" id="OMKW01000002">
    <property type="protein sequence ID" value="SPF29349.1"/>
    <property type="molecule type" value="Genomic_DNA"/>
</dbReference>
<dbReference type="Pfam" id="PF01804">
    <property type="entry name" value="Penicil_amidase"/>
    <property type="match status" value="1"/>
</dbReference>
<accession>A0A2R8AAV9</accession>
<dbReference type="InterPro" id="IPR023343">
    <property type="entry name" value="Penicillin_amidase_dom1"/>
</dbReference>
<dbReference type="Gene3D" id="1.10.1400.10">
    <property type="match status" value="1"/>
</dbReference>
<keyword evidence="5" id="KW-0106">Calcium</keyword>
<dbReference type="RefSeq" id="WP_108782055.1">
    <property type="nucleotide sequence ID" value="NZ_OMKW01000002.1"/>
</dbReference>
<dbReference type="InterPro" id="IPR043146">
    <property type="entry name" value="Penicillin_amidase_N_B-knob"/>
</dbReference>
<dbReference type="SUPFAM" id="SSF56235">
    <property type="entry name" value="N-terminal nucleophile aminohydrolases (Ntn hydrolases)"/>
    <property type="match status" value="1"/>
</dbReference>
<organism evidence="6 7">
    <name type="scientific">Pontivivens insulae</name>
    <dbReference type="NCBI Taxonomy" id="1639689"/>
    <lineage>
        <taxon>Bacteria</taxon>
        <taxon>Pseudomonadati</taxon>
        <taxon>Pseudomonadota</taxon>
        <taxon>Alphaproteobacteria</taxon>
        <taxon>Rhodobacterales</taxon>
        <taxon>Paracoccaceae</taxon>
        <taxon>Pontivivens</taxon>
    </lineage>
</organism>
<dbReference type="EC" id="3.5.1.97" evidence="6"/>
<comment type="cofactor">
    <cofactor evidence="5">
        <name>Ca(2+)</name>
        <dbReference type="ChEBI" id="CHEBI:29108"/>
    </cofactor>
    <text evidence="5">Binds 1 Ca(2+) ion per dimer.</text>
</comment>
<dbReference type="GO" id="GO:0016811">
    <property type="term" value="F:hydrolase activity, acting on carbon-nitrogen (but not peptide) bonds, in linear amides"/>
    <property type="evidence" value="ECO:0007669"/>
    <property type="project" value="InterPro"/>
</dbReference>
<evidence type="ECO:0000256" key="5">
    <source>
        <dbReference type="PIRSR" id="PIRSR001227-2"/>
    </source>
</evidence>
<feature type="binding site" evidence="5">
    <location>
        <position position="337"/>
    </location>
    <ligand>
        <name>Ca(2+)</name>
        <dbReference type="ChEBI" id="CHEBI:29108"/>
    </ligand>
</feature>
<protein>
    <submittedName>
        <fullName evidence="6">Acyl-homoserine lactone acylase QuiP</fullName>
        <ecNumber evidence="6">3.5.1.97</ecNumber>
    </submittedName>
</protein>
<dbReference type="Gene3D" id="1.10.439.10">
    <property type="entry name" value="Penicillin Amidohydrolase, domain 1"/>
    <property type="match status" value="1"/>
</dbReference>
<dbReference type="InterPro" id="IPR014395">
    <property type="entry name" value="Pen/GL7ACA/AHL_acylase"/>
</dbReference>
<sequence length="823" mass="90112">MMTLFKWITRGFLALAILALLAVGLVWYLAAGSLPDYQDEVEVAGLNGPVEIVRDRHAVPHIFADTDEDVHFGLGYAHAQDRLWQMTILRRTAQGRLSELFGDATFEIDHLLRALDIYGVARAMVLNQSDETQAALRAYARGVNARLAQIQTEALGRGAPEFFLFSREISPWTPADSIAVSRIMALQLSGHAWYETRRAALSLLIEEERLRDLIPDAPELAALSEPSTEFADLFPQLAPVTPLAEMHHPLHPVAPPGLAGASNAWAADASRSASGATLLANDPHLGLSAPSIWMLARLGLQDGSAIGGTIPGMPGIIIGRNDDFAWGLTTAYTDDQDLYVERVNPDNSDEYLTPDGYVPFETRDVLVGVGPDEPARPITLRWTRHGPVLPAGNFGIDAITPPGHVIALAWTALDPQDRAMDALVGLMSARNIAEGRSALEGLISPSQNFTMADADGVALQVGGRAPLRQSTHQGEGRIPVPGWVAENDWAGYVPLDDNPAIYAPRSGLVINTNNRTADQPFPLHLSHRWGDTQRIQRARRLLAEREFHSVESFIEAQTDTVSPTARTLLPLIGRDLWWSGSPVEDDALSPLRRVALERLAEWNGDMTEHGPEPLIYAAWVRNLQHLLIRDELGGAMADRINRLEPLFIERVFRDVDGASAWCDVVTSAQSESCYDMARAALNEALAELQDQYGSRVEGWRWGDAHQAMHLHEVLDRVPGISYIASIIQPTSGGDNTLMRGRLGGEAPNPYANVHAAGLRIVVDFGDPEASRYIMSTGQSGHPLSRHYDDLSVLWRRGEYIPMSLSEDQARASTIGITTLQPDG</sequence>
<comment type="similarity">
    <text evidence="1">Belongs to the peptidase S45 family.</text>
</comment>
<dbReference type="GO" id="GO:0017000">
    <property type="term" value="P:antibiotic biosynthetic process"/>
    <property type="evidence" value="ECO:0007669"/>
    <property type="project" value="InterPro"/>
</dbReference>